<evidence type="ECO:0000256" key="3">
    <source>
        <dbReference type="ARBA" id="ARBA00023212"/>
    </source>
</evidence>
<proteinExistence type="inferred from homology"/>
<dbReference type="Pfam" id="PF14738">
    <property type="entry name" value="CFAP91"/>
    <property type="match status" value="1"/>
</dbReference>
<gene>
    <name evidence="9" type="ORF">Zmor_006776</name>
</gene>
<reference evidence="9" key="1">
    <citation type="journal article" date="2023" name="G3 (Bethesda)">
        <title>Whole genome assemblies of Zophobas morio and Tenebrio molitor.</title>
        <authorList>
            <person name="Kaur S."/>
            <person name="Stinson S.A."/>
            <person name="diCenzo G.C."/>
        </authorList>
    </citation>
    <scope>NUCLEOTIDE SEQUENCE</scope>
    <source>
        <strain evidence="9">QUZm001</strain>
    </source>
</reference>
<evidence type="ECO:0000313" key="10">
    <source>
        <dbReference type="Proteomes" id="UP001168821"/>
    </source>
</evidence>
<dbReference type="GO" id="GO:0005930">
    <property type="term" value="C:axoneme"/>
    <property type="evidence" value="ECO:0007669"/>
    <property type="project" value="UniProtKB-SubCell"/>
</dbReference>
<evidence type="ECO:0000256" key="4">
    <source>
        <dbReference type="ARBA" id="ARBA00023273"/>
    </source>
</evidence>
<sequence length="776" mass="90869">MAVGTIKALSTLPTPYRPHDYAYDPLFLVSGPKDHYKAAILAKLSTAKFQICPIFANMFSDLPNHPRKHYVRRESAKLPASLRAYKSRLHTKLDHVYSRPVDVVGADRYKYFDIPKTSIGSDFIPKLPLFITTPREKLMKARPEQKRKNKMIQTVFRETSVQTSPWEPPYVVTGDTSPELLKLDFLKWGSGLPPGMHEVQLLERARMKRAWEERCEVRTEEEMEKRIDVIAAMERDEWAFREQEIQDIQDLRLKLLENMLNELHEKSNTRSESKLKVFAEMKYAERDQKLKKLRDKTRREIRKLDLKHTGVNVKYHSVNVGEEHINHTSEIYGPFMRHGEHPKRWHLVIDEAITRYKAQFAGVEDFNTLPQWLNRATKIKDCVCLKMKGTRLCMRETKWTAPVLKKLHEELLALRKHAPVPCTLIKKIESPPSTLSTPEVEGISDGDEEFYQAIVLVQAIIKGRAAQMHIYEGRERCRELIQELKHSCGLLQEENAELHDYKLDIKLQQREEQIATEKLYRLQESLDELQSTVVGSLLDFLNKELRRLLEERRAHAICIILERERYDREAAEAGRRQVEVRRRREHDEMFKQIVKIQQETVDMYLEDIIKEGTEFTSDQEAKEYVQRLARKIDEEAQRFKEAYEHLSTYHTQSVFLTYNNFRMYVSMHEEEETVADLVHHFVLPEVEKQLIRQKIQKKQREKLKTIHDFVYSEIEDVQIKKVEHPTSIQRSMGDSEYIHRSVGTAREISATHIAGLPDSSPSTAASSRPQSVRSSV</sequence>
<dbReference type="PANTHER" id="PTHR22455">
    <property type="entry name" value="CILIA- AND FLAGELLA-ASSOCIATED PROTEIN 91"/>
    <property type="match status" value="1"/>
</dbReference>
<protein>
    <recommendedName>
        <fullName evidence="6">Cilia- and flagella-associated protein 91</fullName>
    </recommendedName>
</protein>
<dbReference type="Proteomes" id="UP001168821">
    <property type="component" value="Unassembled WGS sequence"/>
</dbReference>
<feature type="domain" description="CFAP91" evidence="8">
    <location>
        <begin position="152"/>
        <end position="303"/>
    </location>
</feature>
<feature type="region of interest" description="Disordered" evidence="7">
    <location>
        <begin position="752"/>
        <end position="776"/>
    </location>
</feature>
<keyword evidence="4" id="KW-0966">Cell projection</keyword>
<dbReference type="AlphaFoldDB" id="A0AA38IXV6"/>
<dbReference type="InterPro" id="IPR026720">
    <property type="entry name" value="CFAP91"/>
</dbReference>
<evidence type="ECO:0000256" key="6">
    <source>
        <dbReference type="ARBA" id="ARBA00029555"/>
    </source>
</evidence>
<evidence type="ECO:0000313" key="9">
    <source>
        <dbReference type="EMBL" id="KAJ3662426.1"/>
    </source>
</evidence>
<dbReference type="PANTHER" id="PTHR22455:SF10">
    <property type="entry name" value="CILIA- AND FLAGELLA-ASSOCIATED PROTEIN 91"/>
    <property type="match status" value="1"/>
</dbReference>
<dbReference type="InterPro" id="IPR032840">
    <property type="entry name" value="CFAP91_dom"/>
</dbReference>
<evidence type="ECO:0000259" key="8">
    <source>
        <dbReference type="Pfam" id="PF14738"/>
    </source>
</evidence>
<evidence type="ECO:0000256" key="7">
    <source>
        <dbReference type="SAM" id="MobiDB-lite"/>
    </source>
</evidence>
<dbReference type="EMBL" id="JALNTZ010000002">
    <property type="protein sequence ID" value="KAJ3662426.1"/>
    <property type="molecule type" value="Genomic_DNA"/>
</dbReference>
<name>A0AA38IXV6_9CUCU</name>
<comment type="caution">
    <text evidence="9">The sequence shown here is derived from an EMBL/GenBank/DDBJ whole genome shotgun (WGS) entry which is preliminary data.</text>
</comment>
<evidence type="ECO:0000256" key="1">
    <source>
        <dbReference type="ARBA" id="ARBA00004430"/>
    </source>
</evidence>
<organism evidence="9 10">
    <name type="scientific">Zophobas morio</name>
    <dbReference type="NCBI Taxonomy" id="2755281"/>
    <lineage>
        <taxon>Eukaryota</taxon>
        <taxon>Metazoa</taxon>
        <taxon>Ecdysozoa</taxon>
        <taxon>Arthropoda</taxon>
        <taxon>Hexapoda</taxon>
        <taxon>Insecta</taxon>
        <taxon>Pterygota</taxon>
        <taxon>Neoptera</taxon>
        <taxon>Endopterygota</taxon>
        <taxon>Coleoptera</taxon>
        <taxon>Polyphaga</taxon>
        <taxon>Cucujiformia</taxon>
        <taxon>Tenebrionidae</taxon>
        <taxon>Zophobas</taxon>
    </lineage>
</organism>
<comment type="subcellular location">
    <subcellularLocation>
        <location evidence="1">Cytoplasm</location>
        <location evidence="1">Cytoskeleton</location>
        <location evidence="1">Cilium axoneme</location>
    </subcellularLocation>
</comment>
<keyword evidence="2" id="KW-0963">Cytoplasm</keyword>
<evidence type="ECO:0000256" key="2">
    <source>
        <dbReference type="ARBA" id="ARBA00022490"/>
    </source>
</evidence>
<keyword evidence="3" id="KW-0206">Cytoskeleton</keyword>
<evidence type="ECO:0000256" key="5">
    <source>
        <dbReference type="ARBA" id="ARBA00029468"/>
    </source>
</evidence>
<feature type="compositionally biased region" description="Polar residues" evidence="7">
    <location>
        <begin position="759"/>
        <end position="776"/>
    </location>
</feature>
<keyword evidence="10" id="KW-1185">Reference proteome</keyword>
<comment type="similarity">
    <text evidence="5">Belongs to the CFAP91 family.</text>
</comment>
<accession>A0AA38IXV6</accession>